<dbReference type="GO" id="GO:0003676">
    <property type="term" value="F:nucleic acid binding"/>
    <property type="evidence" value="ECO:0007669"/>
    <property type="project" value="InterPro"/>
</dbReference>
<dbReference type="InterPro" id="IPR003615">
    <property type="entry name" value="HNH_nuc"/>
</dbReference>
<evidence type="ECO:0000313" key="2">
    <source>
        <dbReference type="EMBL" id="MCP9199023.1"/>
    </source>
</evidence>
<dbReference type="InterPro" id="IPR002711">
    <property type="entry name" value="HNH"/>
</dbReference>
<proteinExistence type="predicted"/>
<reference evidence="2" key="1">
    <citation type="submission" date="2022-07" db="EMBL/GenBank/DDBJ databases">
        <title>Gramela sediminis sp. nov., isolated from deep-sea sediment of the Indian Ocean.</title>
        <authorList>
            <person name="Shi H."/>
        </authorList>
    </citation>
    <scope>NUCLEOTIDE SEQUENCE</scope>
    <source>
        <strain evidence="2">GC03-9</strain>
    </source>
</reference>
<dbReference type="AlphaFoldDB" id="A0A9X2IAF0"/>
<organism evidence="2 3">
    <name type="scientific">Christiangramia oceanisediminis</name>
    <dbReference type="NCBI Taxonomy" id="2920386"/>
    <lineage>
        <taxon>Bacteria</taxon>
        <taxon>Pseudomonadati</taxon>
        <taxon>Bacteroidota</taxon>
        <taxon>Flavobacteriia</taxon>
        <taxon>Flavobacteriales</taxon>
        <taxon>Flavobacteriaceae</taxon>
        <taxon>Christiangramia</taxon>
    </lineage>
</organism>
<dbReference type="Pfam" id="PF01844">
    <property type="entry name" value="HNH"/>
    <property type="match status" value="1"/>
</dbReference>
<dbReference type="CDD" id="cd00085">
    <property type="entry name" value="HNHc"/>
    <property type="match status" value="1"/>
</dbReference>
<name>A0A9X2IAF0_9FLAO</name>
<keyword evidence="2" id="KW-0540">Nuclease</keyword>
<dbReference type="GO" id="GO:0004519">
    <property type="term" value="F:endonuclease activity"/>
    <property type="evidence" value="ECO:0007669"/>
    <property type="project" value="UniProtKB-KW"/>
</dbReference>
<keyword evidence="2" id="KW-0255">Endonuclease</keyword>
<dbReference type="EMBL" id="JANCNS010000001">
    <property type="protein sequence ID" value="MCP9199023.1"/>
    <property type="molecule type" value="Genomic_DNA"/>
</dbReference>
<evidence type="ECO:0000259" key="1">
    <source>
        <dbReference type="Pfam" id="PF01844"/>
    </source>
</evidence>
<dbReference type="RefSeq" id="WP_241549336.1">
    <property type="nucleotide sequence ID" value="NZ_JANCNS010000001.1"/>
</dbReference>
<keyword evidence="3" id="KW-1185">Reference proteome</keyword>
<dbReference type="GO" id="GO:0008270">
    <property type="term" value="F:zinc ion binding"/>
    <property type="evidence" value="ECO:0007669"/>
    <property type="project" value="InterPro"/>
</dbReference>
<comment type="caution">
    <text evidence="2">The sequence shown here is derived from an EMBL/GenBank/DDBJ whole genome shotgun (WGS) entry which is preliminary data.</text>
</comment>
<dbReference type="Proteomes" id="UP001155280">
    <property type="component" value="Unassembled WGS sequence"/>
</dbReference>
<feature type="domain" description="HNH" evidence="1">
    <location>
        <begin position="174"/>
        <end position="229"/>
    </location>
</feature>
<evidence type="ECO:0000313" key="3">
    <source>
        <dbReference type="Proteomes" id="UP001155280"/>
    </source>
</evidence>
<protein>
    <submittedName>
        <fullName evidence="2">HNH endonuclease</fullName>
    </submittedName>
</protein>
<keyword evidence="2" id="KW-0378">Hydrolase</keyword>
<accession>A0A9X2IAF0</accession>
<gene>
    <name evidence="2" type="ORF">MKO06_03825</name>
</gene>
<sequence length="245" mass="28832">MKLINSPKQLEENLETIEFYLTEGSNFENDTTIDLLRAGVCFVAYEIEKELRFAPSRFVGYKNNNLDKHLNSDKDGRDTNVVIEKILEQKLSSNENLEKAFLNYCQDLGVEPYKKKRKYWKFHLSREFKVNAELGGEFPEGKIVERRHKFRERNSKVIQVAKQNFKAKHGRLFCQVCEFDFEKEYGDVGVDFIEAHHTIPVRAMKAGHKTKTEDIAMLCANCHRMVHKKRPWLRMEDLNKLIKKT</sequence>